<organism evidence="1 2">
    <name type="scientific">Entomophthora muscae</name>
    <dbReference type="NCBI Taxonomy" id="34485"/>
    <lineage>
        <taxon>Eukaryota</taxon>
        <taxon>Fungi</taxon>
        <taxon>Fungi incertae sedis</taxon>
        <taxon>Zoopagomycota</taxon>
        <taxon>Entomophthoromycotina</taxon>
        <taxon>Entomophthoromycetes</taxon>
        <taxon>Entomophthorales</taxon>
        <taxon>Entomophthoraceae</taxon>
        <taxon>Entomophthora</taxon>
    </lineage>
</organism>
<dbReference type="Proteomes" id="UP001165960">
    <property type="component" value="Unassembled WGS sequence"/>
</dbReference>
<reference evidence="1" key="1">
    <citation type="submission" date="2022-04" db="EMBL/GenBank/DDBJ databases">
        <title>Genome of the entomopathogenic fungus Entomophthora muscae.</title>
        <authorList>
            <person name="Elya C."/>
            <person name="Lovett B.R."/>
            <person name="Lee E."/>
            <person name="Macias A.M."/>
            <person name="Hajek A.E."/>
            <person name="De Bivort B.L."/>
            <person name="Kasson M.T."/>
            <person name="De Fine Licht H.H."/>
            <person name="Stajich J.E."/>
        </authorList>
    </citation>
    <scope>NUCLEOTIDE SEQUENCE</scope>
    <source>
        <strain evidence="1">Berkeley</strain>
    </source>
</reference>
<evidence type="ECO:0000313" key="2">
    <source>
        <dbReference type="Proteomes" id="UP001165960"/>
    </source>
</evidence>
<dbReference type="EMBL" id="QTSX02004285">
    <property type="protein sequence ID" value="KAJ9066569.1"/>
    <property type="molecule type" value="Genomic_DNA"/>
</dbReference>
<comment type="caution">
    <text evidence="1">The sequence shown here is derived from an EMBL/GenBank/DDBJ whole genome shotgun (WGS) entry which is preliminary data.</text>
</comment>
<proteinExistence type="predicted"/>
<accession>A0ACC2SWC2</accession>
<keyword evidence="2" id="KW-1185">Reference proteome</keyword>
<evidence type="ECO:0000313" key="1">
    <source>
        <dbReference type="EMBL" id="KAJ9066569.1"/>
    </source>
</evidence>
<name>A0ACC2SWC2_9FUNG</name>
<sequence>MTIASQSAYCRRLLYQVIAEKYDKKIIASGSKYGVKINKYSEVAHAKDNAFRQKRLETEIEEMIGFRKVIDLMVDAQKPIVGHNLFMDLCHIMKQFLIDDLPETLSEFLTELQPRFPRIYDTKYLFDTAYDFKSPNTHDSSLSALKKLVSGPDFSMPEISFDFEYGKYSGRGQTSAYHEAGYDSYVTGIVFIKLISKTASLNKVKDLTWEHLSTLESVKLHVNKIHLSRGARHSLDLGARL</sequence>
<gene>
    <name evidence="1" type="ORF">DSO57_1008205</name>
</gene>
<protein>
    <submittedName>
        <fullName evidence="1">Uncharacterized protein</fullName>
    </submittedName>
</protein>